<accession>A0ABQ9H169</accession>
<proteinExistence type="predicted"/>
<protein>
    <submittedName>
        <fullName evidence="1">Uncharacterized protein</fullName>
    </submittedName>
</protein>
<evidence type="ECO:0000313" key="1">
    <source>
        <dbReference type="EMBL" id="KAJ8878055.1"/>
    </source>
</evidence>
<comment type="caution">
    <text evidence="1">The sequence shown here is derived from an EMBL/GenBank/DDBJ whole genome shotgun (WGS) entry which is preliminary data.</text>
</comment>
<reference evidence="1 2" key="1">
    <citation type="submission" date="2023-02" db="EMBL/GenBank/DDBJ databases">
        <title>LHISI_Scaffold_Assembly.</title>
        <authorList>
            <person name="Stuart O.P."/>
            <person name="Cleave R."/>
            <person name="Magrath M.J.L."/>
            <person name="Mikheyev A.S."/>
        </authorList>
    </citation>
    <scope>NUCLEOTIDE SEQUENCE [LARGE SCALE GENOMIC DNA]</scope>
    <source>
        <strain evidence="1">Daus_M_001</strain>
        <tissue evidence="1">Leg muscle</tissue>
    </source>
</reference>
<evidence type="ECO:0000313" key="2">
    <source>
        <dbReference type="Proteomes" id="UP001159363"/>
    </source>
</evidence>
<sequence length="264" mass="28469">MCRHLTNGITMYIVRSFPVSIARVSVLSYLGVKSAWGVKFAICEIPGATPPGSKPGSPSNGNKFTSFCNMSTIVDTSTKGLTLPVPESMIEALSNMKDIYGRHCTQQGIAVDTARSIKCAIASMSRDLNWRASALVVVRVPPMELSARPGKIADTLVRLGTAVAERLTCSPTTKANRVHSPAGSPDFREWELCRTMPLVSGFSRGSTVSPPFHSRIAPYSPRSPSSALKISLLRAAQISSLTYQPKLQTTVQLCRTLSFGPLCH</sequence>
<name>A0ABQ9H169_9NEOP</name>
<dbReference type="Proteomes" id="UP001159363">
    <property type="component" value="Chromosome 7"/>
</dbReference>
<dbReference type="EMBL" id="JARBHB010000008">
    <property type="protein sequence ID" value="KAJ8878055.1"/>
    <property type="molecule type" value="Genomic_DNA"/>
</dbReference>
<gene>
    <name evidence="1" type="ORF">PR048_022518</name>
</gene>
<keyword evidence="2" id="KW-1185">Reference proteome</keyword>
<organism evidence="1 2">
    <name type="scientific">Dryococelus australis</name>
    <dbReference type="NCBI Taxonomy" id="614101"/>
    <lineage>
        <taxon>Eukaryota</taxon>
        <taxon>Metazoa</taxon>
        <taxon>Ecdysozoa</taxon>
        <taxon>Arthropoda</taxon>
        <taxon>Hexapoda</taxon>
        <taxon>Insecta</taxon>
        <taxon>Pterygota</taxon>
        <taxon>Neoptera</taxon>
        <taxon>Polyneoptera</taxon>
        <taxon>Phasmatodea</taxon>
        <taxon>Verophasmatodea</taxon>
        <taxon>Anareolatae</taxon>
        <taxon>Phasmatidae</taxon>
        <taxon>Eurycanthinae</taxon>
        <taxon>Dryococelus</taxon>
    </lineage>
</organism>